<dbReference type="SUPFAM" id="SSF117281">
    <property type="entry name" value="Kelch motif"/>
    <property type="match status" value="1"/>
</dbReference>
<dbReference type="PANTHER" id="PTHR46122:SF5">
    <property type="entry name" value="F-BOX DOMAIN-CONTAINING PROTEIN"/>
    <property type="match status" value="1"/>
</dbReference>
<dbReference type="OrthoDB" id="191037at2759"/>
<name>A0A7J7LYF8_9MAGN</name>
<dbReference type="Proteomes" id="UP000541444">
    <property type="component" value="Unassembled WGS sequence"/>
</dbReference>
<dbReference type="InterPro" id="IPR015915">
    <property type="entry name" value="Kelch-typ_b-propeller"/>
</dbReference>
<feature type="region of interest" description="Disordered" evidence="3">
    <location>
        <begin position="1"/>
        <end position="44"/>
    </location>
</feature>
<evidence type="ECO:0000313" key="4">
    <source>
        <dbReference type="EMBL" id="KAF6147639.1"/>
    </source>
</evidence>
<proteinExistence type="predicted"/>
<feature type="compositionally biased region" description="Acidic residues" evidence="3">
    <location>
        <begin position="1"/>
        <end position="10"/>
    </location>
</feature>
<organism evidence="4 5">
    <name type="scientific">Kingdonia uniflora</name>
    <dbReference type="NCBI Taxonomy" id="39325"/>
    <lineage>
        <taxon>Eukaryota</taxon>
        <taxon>Viridiplantae</taxon>
        <taxon>Streptophyta</taxon>
        <taxon>Embryophyta</taxon>
        <taxon>Tracheophyta</taxon>
        <taxon>Spermatophyta</taxon>
        <taxon>Magnoliopsida</taxon>
        <taxon>Ranunculales</taxon>
        <taxon>Circaeasteraceae</taxon>
        <taxon>Kingdonia</taxon>
    </lineage>
</organism>
<feature type="compositionally biased region" description="Basic and acidic residues" evidence="3">
    <location>
        <begin position="29"/>
        <end position="44"/>
    </location>
</feature>
<dbReference type="InterPro" id="IPR052439">
    <property type="entry name" value="F-box/Kelch-repeat"/>
</dbReference>
<keyword evidence="1" id="KW-0880">Kelch repeat</keyword>
<evidence type="ECO:0000313" key="5">
    <source>
        <dbReference type="Proteomes" id="UP000541444"/>
    </source>
</evidence>
<comment type="caution">
    <text evidence="4">The sequence shown here is derived from an EMBL/GenBank/DDBJ whole genome shotgun (WGS) entry which is preliminary data.</text>
</comment>
<evidence type="ECO:0000256" key="2">
    <source>
        <dbReference type="ARBA" id="ARBA00022737"/>
    </source>
</evidence>
<dbReference type="PANTHER" id="PTHR46122">
    <property type="entry name" value="GALACTOSE OXIDASE/KELCH REPEAT PROTEIN-RELATED"/>
    <property type="match status" value="1"/>
</dbReference>
<keyword evidence="5" id="KW-1185">Reference proteome</keyword>
<evidence type="ECO:0000256" key="3">
    <source>
        <dbReference type="SAM" id="MobiDB-lite"/>
    </source>
</evidence>
<sequence>MVTEKEEEAVVAESSTEPHEEDTGTNSSHNKDEGAMERRCLQEQMSKEDFPPLPKVHQDAIQSMEAAKPFSWATLLNQGSKTQGKPQLMYTTPTIVDGKPIAKLKSIAFDDEVKKCKKLLVGNFVGRKLAYKFLKDSLTFKWKPKGSFEMTTNRGMVPLAVEERVTNKTAYIPNELQYWVLEFEKDGSLGVVEPQDTVYSYVPSLSDELVQQILARFPISEYWKFCLADRWGLSLLRSGELYKIKKKIGAMEASIFMLTRGESRWLAFDREFKSLRRLPLLSIYDPCFATGDKETICAGTHLIVSGKQLEGVVVIWRFELATNKWEYGPSMINPRCLFPSASCGDFAYVAGGIGMCAPNIELKGYLKKSNSWKELGEVPMRADQSRGWGVAFKSLGDELLIIGRAVNSYSGFGMRIYDLLAFMGGDTNSVVALTEFVIPVPITCKWDPPVNGTVMVNCDGALKQDKGGIGTIIRDPGGVCLGVTCGKCEPTSIVVHELQSVTVC</sequence>
<accession>A0A7J7LYF8</accession>
<dbReference type="Gene3D" id="2.120.10.80">
    <property type="entry name" value="Kelch-type beta propeller"/>
    <property type="match status" value="1"/>
</dbReference>
<evidence type="ECO:0000256" key="1">
    <source>
        <dbReference type="ARBA" id="ARBA00022441"/>
    </source>
</evidence>
<keyword evidence="2" id="KW-0677">Repeat</keyword>
<dbReference type="EMBL" id="JACGCM010001886">
    <property type="protein sequence ID" value="KAF6147639.1"/>
    <property type="molecule type" value="Genomic_DNA"/>
</dbReference>
<dbReference type="AlphaFoldDB" id="A0A7J7LYF8"/>
<reference evidence="4 5" key="1">
    <citation type="journal article" date="2020" name="IScience">
        <title>Genome Sequencing of the Endangered Kingdonia uniflora (Circaeasteraceae, Ranunculales) Reveals Potential Mechanisms of Evolutionary Specialization.</title>
        <authorList>
            <person name="Sun Y."/>
            <person name="Deng T."/>
            <person name="Zhang A."/>
            <person name="Moore M.J."/>
            <person name="Landis J.B."/>
            <person name="Lin N."/>
            <person name="Zhang H."/>
            <person name="Zhang X."/>
            <person name="Huang J."/>
            <person name="Zhang X."/>
            <person name="Sun H."/>
            <person name="Wang H."/>
        </authorList>
    </citation>
    <scope>NUCLEOTIDE SEQUENCE [LARGE SCALE GENOMIC DNA]</scope>
    <source>
        <strain evidence="4">TB1705</strain>
        <tissue evidence="4">Leaf</tissue>
    </source>
</reference>
<gene>
    <name evidence="4" type="ORF">GIB67_031630</name>
</gene>
<protein>
    <submittedName>
        <fullName evidence="4">Uncharacterized protein</fullName>
    </submittedName>
</protein>